<comment type="subcellular location">
    <subcellularLocation>
        <location evidence="7">Cytoplasm</location>
    </subcellularLocation>
    <subcellularLocation>
        <location evidence="7">Nucleus</location>
    </subcellularLocation>
</comment>
<reference evidence="10 11" key="1">
    <citation type="journal article" date="2008" name="Nature">
        <title>Genome analysis of the platypus reveals unique signatures of evolution.</title>
        <authorList>
            <person name="Warren W.C."/>
            <person name="Hillier L.W."/>
            <person name="Marshall Graves J.A."/>
            <person name="Birney E."/>
            <person name="Ponting C.P."/>
            <person name="Grutzner F."/>
            <person name="Belov K."/>
            <person name="Miller W."/>
            <person name="Clarke L."/>
            <person name="Chinwalla A.T."/>
            <person name="Yang S.P."/>
            <person name="Heger A."/>
            <person name="Locke D.P."/>
            <person name="Miethke P."/>
            <person name="Waters P.D."/>
            <person name="Veyrunes F."/>
            <person name="Fulton L."/>
            <person name="Fulton B."/>
            <person name="Graves T."/>
            <person name="Wallis J."/>
            <person name="Puente X.S."/>
            <person name="Lopez-Otin C."/>
            <person name="Ordonez G.R."/>
            <person name="Eichler E.E."/>
            <person name="Chen L."/>
            <person name="Cheng Z."/>
            <person name="Deakin J.E."/>
            <person name="Alsop A."/>
            <person name="Thompson K."/>
            <person name="Kirby P."/>
            <person name="Papenfuss A.T."/>
            <person name="Wakefield M.J."/>
            <person name="Olender T."/>
            <person name="Lancet D."/>
            <person name="Huttley G.A."/>
            <person name="Smit A.F."/>
            <person name="Pask A."/>
            <person name="Temple-Smith P."/>
            <person name="Batzer M.A."/>
            <person name="Walker J.A."/>
            <person name="Konkel M.K."/>
            <person name="Harris R.S."/>
            <person name="Whittington C.M."/>
            <person name="Wong E.S."/>
            <person name="Gemmell N.J."/>
            <person name="Buschiazzo E."/>
            <person name="Vargas Jentzsch I.M."/>
            <person name="Merkel A."/>
            <person name="Schmitz J."/>
            <person name="Zemann A."/>
            <person name="Churakov G."/>
            <person name="Kriegs J.O."/>
            <person name="Brosius J."/>
            <person name="Murchison E.P."/>
            <person name="Sachidanandam R."/>
            <person name="Smith C."/>
            <person name="Hannon G.J."/>
            <person name="Tsend-Ayush E."/>
            <person name="McMillan D."/>
            <person name="Attenborough R."/>
            <person name="Rens W."/>
            <person name="Ferguson-Smith M."/>
            <person name="Lefevre C.M."/>
            <person name="Sharp J.A."/>
            <person name="Nicholas K.R."/>
            <person name="Ray D.A."/>
            <person name="Kube M."/>
            <person name="Reinhardt R."/>
            <person name="Pringle T.H."/>
            <person name="Taylor J."/>
            <person name="Jones R.C."/>
            <person name="Nixon B."/>
            <person name="Dacheux J.L."/>
            <person name="Niwa H."/>
            <person name="Sekita Y."/>
            <person name="Huang X."/>
            <person name="Stark A."/>
            <person name="Kheradpour P."/>
            <person name="Kellis M."/>
            <person name="Flicek P."/>
            <person name="Chen Y."/>
            <person name="Webber C."/>
            <person name="Hardison R."/>
            <person name="Nelson J."/>
            <person name="Hallsworth-Pepin K."/>
            <person name="Delehaunty K."/>
            <person name="Markovic C."/>
            <person name="Minx P."/>
            <person name="Feng Y."/>
            <person name="Kremitzki C."/>
            <person name="Mitreva M."/>
            <person name="Glasscock J."/>
            <person name="Wylie T."/>
            <person name="Wohldmann P."/>
            <person name="Thiru P."/>
            <person name="Nhan M.N."/>
            <person name="Pohl C.S."/>
            <person name="Smith S.M."/>
            <person name="Hou S."/>
            <person name="Nefedov M."/>
            <person name="de Jong P.J."/>
            <person name="Renfree M.B."/>
            <person name="Mardis E.R."/>
            <person name="Wilson R.K."/>
        </authorList>
    </citation>
    <scope>NUCLEOTIDE SEQUENCE [LARGE SCALE GENOMIC DNA]</scope>
    <source>
        <strain evidence="10 11">Glennie</strain>
    </source>
</reference>
<evidence type="ECO:0000256" key="2">
    <source>
        <dbReference type="ARBA" id="ARBA00022603"/>
    </source>
</evidence>
<dbReference type="InterPro" id="IPR026635">
    <property type="entry name" value="Efm4/METTL10"/>
</dbReference>
<sequence>MAVLQPGNSGMSGGFGVRGGPARPGPDSFSPSALGTRQHWDTTYERELQAFREYGDTGEIWFGEESVTRLIRWLERRRVPLDASVLDIGTGNGAFLVELAKSGFSNVTGIDYSPAAIQLSRSIIEKEGLANVKLQVEDFLNPTSALPKFGICVDKGTFDAISLNPDNPVEKRKRYVKSLSRVLETGGFFLITSCNWTKDELLREFSEGFEVLEELPTPKFLFGGRSGNSVTALVFRRKGGASPDGLGRGTDSVRRRDRVYAYEPKGDRRGGGSRTTRRGTFLLRAGLFLAGQNSGIPTVGDCTEKQTGEKHVGRAEAAGESLPLPLASRESLSPHRLPRGRISFPGLSSSGPRDDPKTARRPEARWGGAGRGRNPGGDGAFGLARGPDLPEEGDGETTERLNRPSFTSFHSFDSIY</sequence>
<dbReference type="GeneTree" id="ENSGT00390000013399"/>
<dbReference type="GO" id="GO:0005737">
    <property type="term" value="C:cytoplasm"/>
    <property type="evidence" value="ECO:0000318"/>
    <property type="project" value="GO_Central"/>
</dbReference>
<proteinExistence type="inferred from homology"/>
<evidence type="ECO:0000256" key="1">
    <source>
        <dbReference type="ARBA" id="ARBA00022490"/>
    </source>
</evidence>
<comment type="similarity">
    <text evidence="7">Belongs to the class I-like SAM-binding methyltransferase superfamily. EFM4 family.</text>
</comment>
<evidence type="ECO:0000256" key="7">
    <source>
        <dbReference type="HAMAP-Rule" id="MF_03188"/>
    </source>
</evidence>
<evidence type="ECO:0000256" key="8">
    <source>
        <dbReference type="SAM" id="MobiDB-lite"/>
    </source>
</evidence>
<dbReference type="HAMAP" id="MF_03188">
    <property type="entry name" value="Methyltr_EFM4"/>
    <property type="match status" value="1"/>
</dbReference>
<dbReference type="PANTHER" id="PTHR12843:SF5">
    <property type="entry name" value="EEF1A LYSINE METHYLTRANSFERASE 2"/>
    <property type="match status" value="1"/>
</dbReference>
<evidence type="ECO:0000256" key="4">
    <source>
        <dbReference type="ARBA" id="ARBA00022691"/>
    </source>
</evidence>
<reference evidence="10" key="2">
    <citation type="submission" date="2025-08" db="UniProtKB">
        <authorList>
            <consortium name="Ensembl"/>
        </authorList>
    </citation>
    <scope>IDENTIFICATION</scope>
    <source>
        <strain evidence="10">Glennie</strain>
    </source>
</reference>
<evidence type="ECO:0000259" key="9">
    <source>
        <dbReference type="Pfam" id="PF13847"/>
    </source>
</evidence>
<reference evidence="10" key="3">
    <citation type="submission" date="2025-09" db="UniProtKB">
        <authorList>
            <consortium name="Ensembl"/>
        </authorList>
    </citation>
    <scope>IDENTIFICATION</scope>
    <source>
        <strain evidence="10">Glennie</strain>
    </source>
</reference>
<keyword evidence="11" id="KW-1185">Reference proteome</keyword>
<feature type="region of interest" description="Disordered" evidence="8">
    <location>
        <begin position="1"/>
        <end position="36"/>
    </location>
</feature>
<evidence type="ECO:0000313" key="10">
    <source>
        <dbReference type="Ensembl" id="ENSOANP00000046342.1"/>
    </source>
</evidence>
<accession>A0A6I8NZQ3</accession>
<dbReference type="GO" id="GO:0016279">
    <property type="term" value="F:protein-lysine N-methyltransferase activity"/>
    <property type="evidence" value="ECO:0000318"/>
    <property type="project" value="GO_Central"/>
</dbReference>
<keyword evidence="1 7" id="KW-0963">Cytoplasm</keyword>
<feature type="compositionally biased region" description="Basic and acidic residues" evidence="8">
    <location>
        <begin position="352"/>
        <end position="364"/>
    </location>
</feature>
<dbReference type="InterPro" id="IPR025714">
    <property type="entry name" value="Methyltranfer_dom"/>
</dbReference>
<dbReference type="InParanoid" id="A0A6I8NZQ3"/>
<feature type="compositionally biased region" description="Gly residues" evidence="8">
    <location>
        <begin position="10"/>
        <end position="19"/>
    </location>
</feature>
<evidence type="ECO:0000256" key="5">
    <source>
        <dbReference type="ARBA" id="ARBA00023242"/>
    </source>
</evidence>
<comment type="catalytic activity">
    <reaction evidence="6">
        <text>L-lysyl-[protein] + 3 S-adenosyl-L-methionine = N(6),N(6),N(6)-trimethyl-L-lysyl-[protein] + 3 S-adenosyl-L-homocysteine + 3 H(+)</text>
        <dbReference type="Rhea" id="RHEA:54192"/>
        <dbReference type="Rhea" id="RHEA-COMP:9752"/>
        <dbReference type="Rhea" id="RHEA-COMP:13826"/>
        <dbReference type="ChEBI" id="CHEBI:15378"/>
        <dbReference type="ChEBI" id="CHEBI:29969"/>
        <dbReference type="ChEBI" id="CHEBI:57856"/>
        <dbReference type="ChEBI" id="CHEBI:59789"/>
        <dbReference type="ChEBI" id="CHEBI:61961"/>
    </reaction>
    <physiologicalReaction direction="left-to-right" evidence="6">
        <dbReference type="Rhea" id="RHEA:54193"/>
    </physiologicalReaction>
</comment>
<organism evidence="10 11">
    <name type="scientific">Ornithorhynchus anatinus</name>
    <name type="common">Duckbill platypus</name>
    <dbReference type="NCBI Taxonomy" id="9258"/>
    <lineage>
        <taxon>Eukaryota</taxon>
        <taxon>Metazoa</taxon>
        <taxon>Chordata</taxon>
        <taxon>Craniata</taxon>
        <taxon>Vertebrata</taxon>
        <taxon>Euteleostomi</taxon>
        <taxon>Mammalia</taxon>
        <taxon>Monotremata</taxon>
        <taxon>Ornithorhynchidae</taxon>
        <taxon>Ornithorhynchus</taxon>
    </lineage>
</organism>
<evidence type="ECO:0000313" key="11">
    <source>
        <dbReference type="Proteomes" id="UP000002279"/>
    </source>
</evidence>
<dbReference type="Bgee" id="ENSOANG00000039965">
    <property type="expression patterns" value="Expressed in fibroblast and 8 other cell types or tissues"/>
</dbReference>
<dbReference type="PANTHER" id="PTHR12843">
    <property type="entry name" value="PROTEIN-LYSINE N-METHYLTRANSFERASE METTL10"/>
    <property type="match status" value="1"/>
</dbReference>
<dbReference type="GeneID" id="114810051"/>
<keyword evidence="3 7" id="KW-0808">Transferase</keyword>
<dbReference type="RefSeq" id="XP_028915279.1">
    <property type="nucleotide sequence ID" value="XM_029059446.2"/>
</dbReference>
<dbReference type="GO" id="GO:0032259">
    <property type="term" value="P:methylation"/>
    <property type="evidence" value="ECO:0007669"/>
    <property type="project" value="UniProtKB-KW"/>
</dbReference>
<evidence type="ECO:0000256" key="3">
    <source>
        <dbReference type="ARBA" id="ARBA00022679"/>
    </source>
</evidence>
<dbReference type="Proteomes" id="UP000002279">
    <property type="component" value="Chromosome 3"/>
</dbReference>
<feature type="compositionally biased region" description="Polar residues" evidence="8">
    <location>
        <begin position="404"/>
        <end position="416"/>
    </location>
</feature>
<comment type="function">
    <text evidence="7">Protein-lysine methyltransferase that selectively catalyzes the trimethylation of EEF1A at 'Lys-318'.</text>
</comment>
<dbReference type="GO" id="GO:0005634">
    <property type="term" value="C:nucleus"/>
    <property type="evidence" value="ECO:0007669"/>
    <property type="project" value="UniProtKB-SubCell"/>
</dbReference>
<dbReference type="AlphaFoldDB" id="A0A6I8NZQ3"/>
<dbReference type="Pfam" id="PF13847">
    <property type="entry name" value="Methyltransf_31"/>
    <property type="match status" value="1"/>
</dbReference>
<dbReference type="EC" id="2.1.1.-" evidence="7"/>
<dbReference type="FunFam" id="3.40.50.150:FF:000172">
    <property type="entry name" value="EEF1A lysine methyltransferase 2"/>
    <property type="match status" value="1"/>
</dbReference>
<keyword evidence="2 7" id="KW-0489">Methyltransferase</keyword>
<keyword evidence="4 7" id="KW-0949">S-adenosyl-L-methionine</keyword>
<keyword evidence="5 7" id="KW-0539">Nucleus</keyword>
<dbReference type="SUPFAM" id="SSF53335">
    <property type="entry name" value="S-adenosyl-L-methionine-dependent methyltransferases"/>
    <property type="match status" value="1"/>
</dbReference>
<feature type="compositionally biased region" description="Basic and acidic residues" evidence="8">
    <location>
        <begin position="302"/>
        <end position="314"/>
    </location>
</feature>
<dbReference type="CDD" id="cd02440">
    <property type="entry name" value="AdoMet_MTases"/>
    <property type="match status" value="1"/>
</dbReference>
<dbReference type="Ensembl" id="ENSOANT00000074021.1">
    <property type="protein sequence ID" value="ENSOANP00000046342.1"/>
    <property type="gene ID" value="ENSOANG00000039965.1"/>
</dbReference>
<name>A0A6I8NZQ3_ORNAN</name>
<evidence type="ECO:0000256" key="6">
    <source>
        <dbReference type="ARBA" id="ARBA00049497"/>
    </source>
</evidence>
<feature type="region of interest" description="Disordered" evidence="8">
    <location>
        <begin position="294"/>
        <end position="416"/>
    </location>
</feature>
<dbReference type="CTD" id="399818"/>
<gene>
    <name evidence="7 10" type="primary">EEF1AKMT2</name>
    <name evidence="7" type="synonym">METTL10</name>
</gene>
<dbReference type="Gene3D" id="3.40.50.150">
    <property type="entry name" value="Vaccinia Virus protein VP39"/>
    <property type="match status" value="1"/>
</dbReference>
<feature type="compositionally biased region" description="Gly residues" evidence="8">
    <location>
        <begin position="367"/>
        <end position="380"/>
    </location>
</feature>
<dbReference type="InterPro" id="IPR029063">
    <property type="entry name" value="SAM-dependent_MTases_sf"/>
</dbReference>
<feature type="domain" description="Methyltransferase" evidence="9">
    <location>
        <begin position="83"/>
        <end position="213"/>
    </location>
</feature>
<protein>
    <recommendedName>
        <fullName evidence="7">EEF1A lysine methyltransferase 2</fullName>
        <ecNumber evidence="7">2.1.1.-</ecNumber>
    </recommendedName>
    <alternativeName>
        <fullName evidence="7">Methyltransferase-like protein 10</fullName>
    </alternativeName>
    <alternativeName>
        <fullName evidence="7">Protein-lysine N-methyltransferase METTL10</fullName>
    </alternativeName>
</protein>